<protein>
    <submittedName>
        <fullName evidence="1">Uncharacterized protein</fullName>
    </submittedName>
</protein>
<dbReference type="EMBL" id="QGMK01001668">
    <property type="protein sequence ID" value="TVY65622.1"/>
    <property type="molecule type" value="Genomic_DNA"/>
</dbReference>
<comment type="caution">
    <text evidence="1">The sequence shown here is derived from an EMBL/GenBank/DDBJ whole genome shotgun (WGS) entry which is preliminary data.</text>
</comment>
<evidence type="ECO:0000313" key="1">
    <source>
        <dbReference type="EMBL" id="TVY65622.1"/>
    </source>
</evidence>
<sequence>MSVRDYVGGHLTTFLYAMPLLKRTPASVCLSKCLRNPPLWNKFEDYLAHYQLITTDDMLRKLTGVQGPTLCRLPDYTFYSWHGKLLKLPGFDSLLQRNAFKAWFYALFFQVALPFNCDIQDDQLIVYAPLNLTILFPLMEQLRLLGYSSHWMSECLENIIGNKVITTSRPPRVMPTRVKEAEKTYLNKKLTTTPFSAEMATLARIFQPLLPFSVPKNVLSLEPIYGYNFYLQSYVPMAGQINCLVLVLWNDDCLNSVGDELLGGVSSMHRDLWPVMDPSWGDEVDKIFKGSACEKFRETEAVFWSTFKCDLKTKIATAWMPESMVQEAKNKGWACGLWRTDIWRQMFFEPDYVKVAASRGTKWVEDALLEDIIDGIESVSVD</sequence>
<gene>
    <name evidence="1" type="ORF">LSUE1_G006743</name>
</gene>
<dbReference type="AlphaFoldDB" id="A0A8T9C170"/>
<reference evidence="1 2" key="1">
    <citation type="submission" date="2018-05" db="EMBL/GenBank/DDBJ databases">
        <title>Genome sequencing and assembly of the regulated plant pathogen Lachnellula willkommii and related sister species for the development of diagnostic species identification markers.</title>
        <authorList>
            <person name="Giroux E."/>
            <person name="Bilodeau G."/>
        </authorList>
    </citation>
    <scope>NUCLEOTIDE SEQUENCE [LARGE SCALE GENOMIC DNA]</scope>
    <source>
        <strain evidence="1 2">CBS 268.59</strain>
    </source>
</reference>
<name>A0A8T9C170_9HELO</name>
<keyword evidence="2" id="KW-1185">Reference proteome</keyword>
<dbReference type="OrthoDB" id="2423701at2759"/>
<organism evidence="1 2">
    <name type="scientific">Lachnellula suecica</name>
    <dbReference type="NCBI Taxonomy" id="602035"/>
    <lineage>
        <taxon>Eukaryota</taxon>
        <taxon>Fungi</taxon>
        <taxon>Dikarya</taxon>
        <taxon>Ascomycota</taxon>
        <taxon>Pezizomycotina</taxon>
        <taxon>Leotiomycetes</taxon>
        <taxon>Helotiales</taxon>
        <taxon>Lachnaceae</taxon>
        <taxon>Lachnellula</taxon>
    </lineage>
</organism>
<proteinExistence type="predicted"/>
<evidence type="ECO:0000313" key="2">
    <source>
        <dbReference type="Proteomes" id="UP000469558"/>
    </source>
</evidence>
<dbReference type="Proteomes" id="UP000469558">
    <property type="component" value="Unassembled WGS sequence"/>
</dbReference>
<accession>A0A8T9C170</accession>